<accession>A0A167UWP6</accession>
<dbReference type="Proteomes" id="UP000076532">
    <property type="component" value="Unassembled WGS sequence"/>
</dbReference>
<evidence type="ECO:0000313" key="2">
    <source>
        <dbReference type="Proteomes" id="UP000076532"/>
    </source>
</evidence>
<reference evidence="1 2" key="1">
    <citation type="journal article" date="2016" name="Mol. Biol. Evol.">
        <title>Comparative Genomics of Early-Diverging Mushroom-Forming Fungi Provides Insights into the Origins of Lignocellulose Decay Capabilities.</title>
        <authorList>
            <person name="Nagy L.G."/>
            <person name="Riley R."/>
            <person name="Tritt A."/>
            <person name="Adam C."/>
            <person name="Daum C."/>
            <person name="Floudas D."/>
            <person name="Sun H."/>
            <person name="Yadav J.S."/>
            <person name="Pangilinan J."/>
            <person name="Larsson K.H."/>
            <person name="Matsuura K."/>
            <person name="Barry K."/>
            <person name="Labutti K."/>
            <person name="Kuo R."/>
            <person name="Ohm R.A."/>
            <person name="Bhattacharya S.S."/>
            <person name="Shirouzu T."/>
            <person name="Yoshinaga Y."/>
            <person name="Martin F.M."/>
            <person name="Grigoriev I.V."/>
            <person name="Hibbett D.S."/>
        </authorList>
    </citation>
    <scope>NUCLEOTIDE SEQUENCE [LARGE SCALE GENOMIC DNA]</scope>
    <source>
        <strain evidence="1 2">CBS 109695</strain>
    </source>
</reference>
<organism evidence="1 2">
    <name type="scientific">Athelia psychrophila</name>
    <dbReference type="NCBI Taxonomy" id="1759441"/>
    <lineage>
        <taxon>Eukaryota</taxon>
        <taxon>Fungi</taxon>
        <taxon>Dikarya</taxon>
        <taxon>Basidiomycota</taxon>
        <taxon>Agaricomycotina</taxon>
        <taxon>Agaricomycetes</taxon>
        <taxon>Agaricomycetidae</taxon>
        <taxon>Atheliales</taxon>
        <taxon>Atheliaceae</taxon>
        <taxon>Athelia</taxon>
    </lineage>
</organism>
<keyword evidence="2" id="KW-1185">Reference proteome</keyword>
<protein>
    <submittedName>
        <fullName evidence="1">Uncharacterized protein</fullName>
    </submittedName>
</protein>
<proteinExistence type="predicted"/>
<dbReference type="AlphaFoldDB" id="A0A167UWP6"/>
<dbReference type="EMBL" id="KV417928">
    <property type="protein sequence ID" value="KZP04384.1"/>
    <property type="molecule type" value="Genomic_DNA"/>
</dbReference>
<sequence length="74" mass="8320">MRKHYWNKLRGPVRYKCRCLLETDFQGSSSALVSLASQFLPSSLPLHLPLASARSLLYLDEPSEPAIAFLGSQR</sequence>
<evidence type="ECO:0000313" key="1">
    <source>
        <dbReference type="EMBL" id="KZP04384.1"/>
    </source>
</evidence>
<name>A0A167UWP6_9AGAM</name>
<gene>
    <name evidence="1" type="ORF">FIBSPDRAFT_878556</name>
</gene>